<dbReference type="InParanoid" id="A0A423Q165"/>
<sequence length="54" mass="5911">MMTPPEPVVNAGIAGLERGRASVVAGWMNKFTAQTNRISPRAMQRKIMQHVMSG</sequence>
<evidence type="ECO:0000313" key="2">
    <source>
        <dbReference type="Proteomes" id="UP000285310"/>
    </source>
</evidence>
<dbReference type="EMBL" id="AYKG01000003">
    <property type="protein sequence ID" value="ROO31985.1"/>
    <property type="molecule type" value="Genomic_DNA"/>
</dbReference>
<name>A0A423Q165_9GAMM</name>
<keyword evidence="2" id="KW-1185">Reference proteome</keyword>
<proteinExistence type="predicted"/>
<organism evidence="1 2">
    <name type="scientific">Salinisphaera japonica YTM-1</name>
    <dbReference type="NCBI Taxonomy" id="1209778"/>
    <lineage>
        <taxon>Bacteria</taxon>
        <taxon>Pseudomonadati</taxon>
        <taxon>Pseudomonadota</taxon>
        <taxon>Gammaproteobacteria</taxon>
        <taxon>Salinisphaerales</taxon>
        <taxon>Salinisphaeraceae</taxon>
        <taxon>Salinisphaera</taxon>
    </lineage>
</organism>
<comment type="caution">
    <text evidence="1">The sequence shown here is derived from an EMBL/GenBank/DDBJ whole genome shotgun (WGS) entry which is preliminary data.</text>
</comment>
<reference evidence="1 2" key="1">
    <citation type="submission" date="2013-10" db="EMBL/GenBank/DDBJ databases">
        <title>Salinisphaera japonica YTM-1 Genome Sequencing.</title>
        <authorList>
            <person name="Lai Q."/>
            <person name="Li C."/>
            <person name="Shao Z."/>
        </authorList>
    </citation>
    <scope>NUCLEOTIDE SEQUENCE [LARGE SCALE GENOMIC DNA]</scope>
    <source>
        <strain evidence="1 2">YTM-1</strain>
    </source>
</reference>
<gene>
    <name evidence="1" type="ORF">SAJA_02135</name>
</gene>
<dbReference type="Proteomes" id="UP000285310">
    <property type="component" value="Unassembled WGS sequence"/>
</dbReference>
<evidence type="ECO:0000313" key="1">
    <source>
        <dbReference type="EMBL" id="ROO31985.1"/>
    </source>
</evidence>
<accession>A0A423Q165</accession>
<dbReference type="AlphaFoldDB" id="A0A423Q165"/>
<protein>
    <submittedName>
        <fullName evidence="1">Uncharacterized protein</fullName>
    </submittedName>
</protein>